<feature type="transmembrane region" description="Helical" evidence="2">
    <location>
        <begin position="106"/>
        <end position="127"/>
    </location>
</feature>
<feature type="transmembrane region" description="Helical" evidence="2">
    <location>
        <begin position="29"/>
        <end position="54"/>
    </location>
</feature>
<evidence type="ECO:0008006" key="5">
    <source>
        <dbReference type="Google" id="ProtNLM"/>
    </source>
</evidence>
<organism evidence="3 4">
    <name type="scientific">Mumia flava</name>
    <dbReference type="NCBI Taxonomy" id="1348852"/>
    <lineage>
        <taxon>Bacteria</taxon>
        <taxon>Bacillati</taxon>
        <taxon>Actinomycetota</taxon>
        <taxon>Actinomycetes</taxon>
        <taxon>Propionibacteriales</taxon>
        <taxon>Nocardioidaceae</taxon>
        <taxon>Mumia</taxon>
    </lineage>
</organism>
<proteinExistence type="predicted"/>
<dbReference type="AlphaFoldDB" id="A0A2M9BH03"/>
<evidence type="ECO:0000313" key="4">
    <source>
        <dbReference type="Proteomes" id="UP000230842"/>
    </source>
</evidence>
<reference evidence="3 4" key="1">
    <citation type="submission" date="2017-11" db="EMBL/GenBank/DDBJ databases">
        <title>Genomic Encyclopedia of Archaeal and Bacterial Type Strains, Phase II (KMG-II): From Individual Species to Whole Genera.</title>
        <authorList>
            <person name="Goeker M."/>
        </authorList>
    </citation>
    <scope>NUCLEOTIDE SEQUENCE [LARGE SCALE GENOMIC DNA]</scope>
    <source>
        <strain evidence="3 4">DSM 27763</strain>
    </source>
</reference>
<feature type="region of interest" description="Disordered" evidence="1">
    <location>
        <begin position="179"/>
        <end position="239"/>
    </location>
</feature>
<feature type="compositionally biased region" description="Basic and acidic residues" evidence="1">
    <location>
        <begin position="179"/>
        <end position="192"/>
    </location>
</feature>
<protein>
    <recommendedName>
        <fullName evidence="5">Permease</fullName>
    </recommendedName>
</protein>
<sequence length="239" mass="24926">MSSTPEVPNGEEPVPSGRLERVQASGSRVVRALILIAITVVLVVALAYALAAFVPRSWAQWVGNRVDGSLLSGTVWGLFLGFAFTLVPLALIWLATKRWVRGGWTVAVVLLAVLLAAPNLMTLSVVLGTNSSAHAGERILDVDAPGFRAGSLWGALLAVAASVAVVWLTRSRRSRGRRIRDLESEAGHRGEAESGASPGEAGGDQLPGDEGGTRRTTGDGTAGAVRPPSTPPTTPPEAR</sequence>
<keyword evidence="2" id="KW-0812">Transmembrane</keyword>
<feature type="transmembrane region" description="Helical" evidence="2">
    <location>
        <begin position="147"/>
        <end position="168"/>
    </location>
</feature>
<keyword evidence="2" id="KW-1133">Transmembrane helix</keyword>
<feature type="compositionally biased region" description="Pro residues" evidence="1">
    <location>
        <begin position="228"/>
        <end position="239"/>
    </location>
</feature>
<feature type="transmembrane region" description="Helical" evidence="2">
    <location>
        <begin position="74"/>
        <end position="94"/>
    </location>
</feature>
<comment type="caution">
    <text evidence="3">The sequence shown here is derived from an EMBL/GenBank/DDBJ whole genome shotgun (WGS) entry which is preliminary data.</text>
</comment>
<dbReference type="RefSeq" id="WP_211288007.1">
    <property type="nucleotide sequence ID" value="NZ_PGEZ01000001.1"/>
</dbReference>
<dbReference type="Proteomes" id="UP000230842">
    <property type="component" value="Unassembled WGS sequence"/>
</dbReference>
<keyword evidence="4" id="KW-1185">Reference proteome</keyword>
<keyword evidence="2" id="KW-0472">Membrane</keyword>
<evidence type="ECO:0000256" key="2">
    <source>
        <dbReference type="SAM" id="Phobius"/>
    </source>
</evidence>
<gene>
    <name evidence="3" type="ORF">CLV56_1433</name>
</gene>
<evidence type="ECO:0000313" key="3">
    <source>
        <dbReference type="EMBL" id="PJJ57209.1"/>
    </source>
</evidence>
<name>A0A2M9BH03_9ACTN</name>
<dbReference type="EMBL" id="PGEZ01000001">
    <property type="protein sequence ID" value="PJJ57209.1"/>
    <property type="molecule type" value="Genomic_DNA"/>
</dbReference>
<accession>A0A2M9BH03</accession>
<evidence type="ECO:0000256" key="1">
    <source>
        <dbReference type="SAM" id="MobiDB-lite"/>
    </source>
</evidence>